<proteinExistence type="predicted"/>
<name>A0A4R3VJE3_9GAMM</name>
<keyword evidence="2" id="KW-1185">Reference proteome</keyword>
<gene>
    <name evidence="1" type="ORF">EDC54_105202</name>
</gene>
<evidence type="ECO:0000313" key="1">
    <source>
        <dbReference type="EMBL" id="TCV05932.1"/>
    </source>
</evidence>
<sequence>MPIYKTGKVYEDLYAFVAYFLSLKLTLPIDHGLFNKYDNDYHLNFEIDNMLSVNAWLQHQIDEYKFQIRDATVDFYMAEARLNRPGSHLDHLRRYHQACMTMVELCLKNGDDDSYLHALVKLHNRLIKEINNEGRCHLFRVQSYYFARNTLKSICYQLSMQGAWEKATAFQSDFVKRVPFLP</sequence>
<dbReference type="AlphaFoldDB" id="A0A4R3VJE3"/>
<dbReference type="Proteomes" id="UP000295433">
    <property type="component" value="Unassembled WGS sequence"/>
</dbReference>
<dbReference type="EMBL" id="SMBY01000005">
    <property type="protein sequence ID" value="TCV05932.1"/>
    <property type="molecule type" value="Genomic_DNA"/>
</dbReference>
<organism evidence="1 2">
    <name type="scientific">Samsonia erythrinae</name>
    <dbReference type="NCBI Taxonomy" id="160434"/>
    <lineage>
        <taxon>Bacteria</taxon>
        <taxon>Pseudomonadati</taxon>
        <taxon>Pseudomonadota</taxon>
        <taxon>Gammaproteobacteria</taxon>
        <taxon>Enterobacterales</taxon>
        <taxon>Pectobacteriaceae</taxon>
        <taxon>Samsonia</taxon>
    </lineage>
</organism>
<comment type="caution">
    <text evidence="1">The sequence shown here is derived from an EMBL/GenBank/DDBJ whole genome shotgun (WGS) entry which is preliminary data.</text>
</comment>
<evidence type="ECO:0000313" key="2">
    <source>
        <dbReference type="Proteomes" id="UP000295433"/>
    </source>
</evidence>
<reference evidence="1 2" key="1">
    <citation type="submission" date="2019-03" db="EMBL/GenBank/DDBJ databases">
        <title>Genomic Encyclopedia of Type Strains, Phase IV (KMG-IV): sequencing the most valuable type-strain genomes for metagenomic binning, comparative biology and taxonomic classification.</title>
        <authorList>
            <person name="Goeker M."/>
        </authorList>
    </citation>
    <scope>NUCLEOTIDE SEQUENCE [LARGE SCALE GENOMIC DNA]</scope>
    <source>
        <strain evidence="1 2">DSM 16730</strain>
    </source>
</reference>
<protein>
    <submittedName>
        <fullName evidence="1">Uncharacterized protein</fullName>
    </submittedName>
</protein>
<accession>A0A4R3VJE3</accession>